<dbReference type="AlphaFoldDB" id="Q119A2"/>
<dbReference type="CDD" id="cd03769">
    <property type="entry name" value="SR_IS607_transposase_like"/>
    <property type="match status" value="1"/>
</dbReference>
<dbReference type="SUPFAM" id="SSF46955">
    <property type="entry name" value="Putative DNA-binding domain"/>
    <property type="match status" value="1"/>
</dbReference>
<dbReference type="GO" id="GO:0003677">
    <property type="term" value="F:DNA binding"/>
    <property type="evidence" value="ECO:0007669"/>
    <property type="project" value="InterPro"/>
</dbReference>
<dbReference type="PANTHER" id="PTHR36172:SF1">
    <property type="entry name" value="RESOLVASE-RELATED"/>
    <property type="match status" value="1"/>
</dbReference>
<dbReference type="InterPro" id="IPR041718">
    <property type="entry name" value="IS607_transposase-like"/>
</dbReference>
<dbReference type="Gene3D" id="1.10.287.2170">
    <property type="match status" value="1"/>
</dbReference>
<accession>Q119A2</accession>
<dbReference type="SUPFAM" id="SSF53041">
    <property type="entry name" value="Resolvase-like"/>
    <property type="match status" value="1"/>
</dbReference>
<dbReference type="STRING" id="203124.Tery_0465"/>
<gene>
    <name evidence="2" type="ordered locus">Tery_0465</name>
</gene>
<proteinExistence type="predicted"/>
<dbReference type="Gene3D" id="1.10.1660.10">
    <property type="match status" value="1"/>
</dbReference>
<dbReference type="Pfam" id="PF00376">
    <property type="entry name" value="MerR"/>
    <property type="match status" value="1"/>
</dbReference>
<dbReference type="Pfam" id="PF00239">
    <property type="entry name" value="Resolvase"/>
    <property type="match status" value="1"/>
</dbReference>
<dbReference type="InterPro" id="IPR036162">
    <property type="entry name" value="Resolvase-like_N_sf"/>
</dbReference>
<dbReference type="HOGENOM" id="CLU_082093_0_1_3"/>
<dbReference type="SMART" id="SM00857">
    <property type="entry name" value="Resolvase"/>
    <property type="match status" value="1"/>
</dbReference>
<dbReference type="EMBL" id="CP000393">
    <property type="protein sequence ID" value="ABG49922.1"/>
    <property type="molecule type" value="Genomic_DNA"/>
</dbReference>
<feature type="domain" description="Resolvase/invertase-type recombinase catalytic" evidence="1">
    <location>
        <begin position="60"/>
        <end position="203"/>
    </location>
</feature>
<dbReference type="InterPro" id="IPR051491">
    <property type="entry name" value="Recombinase/Transposase-rel"/>
</dbReference>
<evidence type="ECO:0000313" key="2">
    <source>
        <dbReference type="EMBL" id="ABG49922.1"/>
    </source>
</evidence>
<dbReference type="Gene3D" id="3.40.50.1390">
    <property type="entry name" value="Resolvase, N-terminal catalytic domain"/>
    <property type="match status" value="1"/>
</dbReference>
<dbReference type="InterPro" id="IPR000551">
    <property type="entry name" value="MerR-type_HTH_dom"/>
</dbReference>
<dbReference type="KEGG" id="ter:Tery_0465"/>
<dbReference type="InterPro" id="IPR006119">
    <property type="entry name" value="Resolv_N"/>
</dbReference>
<dbReference type="eggNOG" id="COG2452">
    <property type="taxonomic scope" value="Bacteria"/>
</dbReference>
<dbReference type="GO" id="GO:0000150">
    <property type="term" value="F:DNA strand exchange activity"/>
    <property type="evidence" value="ECO:0007669"/>
    <property type="project" value="InterPro"/>
</dbReference>
<protein>
    <submittedName>
        <fullName evidence="2">Resolvase-like</fullName>
    </submittedName>
</protein>
<dbReference type="InterPro" id="IPR009061">
    <property type="entry name" value="DNA-bd_dom_put_sf"/>
</dbReference>
<dbReference type="PROSITE" id="PS51736">
    <property type="entry name" value="RECOMBINASES_3"/>
    <property type="match status" value="1"/>
</dbReference>
<dbReference type="PANTHER" id="PTHR36172">
    <property type="match status" value="1"/>
</dbReference>
<dbReference type="NCBIfam" id="NF033518">
    <property type="entry name" value="transpos_IS607"/>
    <property type="match status" value="1"/>
</dbReference>
<name>Q119A2_TRIEI</name>
<dbReference type="InterPro" id="IPR048046">
    <property type="entry name" value="Transpos_IS607"/>
</dbReference>
<dbReference type="GO" id="GO:0006355">
    <property type="term" value="P:regulation of DNA-templated transcription"/>
    <property type="evidence" value="ECO:0007669"/>
    <property type="project" value="InterPro"/>
</dbReference>
<evidence type="ECO:0000259" key="1">
    <source>
        <dbReference type="PROSITE" id="PS51736"/>
    </source>
</evidence>
<sequence length="219" mass="24861">MIMTSRFIKIGAAAELLGVSVDTLRKWEVSGELIPDRKSQGGTRFYDSSKLINLGSADSPTICYARISSHELKLDLERQQGILEAYCVSQGWKFEMIQDLGSGMNYHKSGLQKLLEKILRKQTKRLVLTHKDRLLRFGAELIFSVCELQGIEIVVINKGEQLRFVEEELAQDLLEVITAFSARLYNSKSKKSKALLQRLQEEVNTVVRNIDNNITKIKS</sequence>
<organism evidence="2">
    <name type="scientific">Trichodesmium erythraeum (strain IMS101)</name>
    <dbReference type="NCBI Taxonomy" id="203124"/>
    <lineage>
        <taxon>Bacteria</taxon>
        <taxon>Bacillati</taxon>
        <taxon>Cyanobacteriota</taxon>
        <taxon>Cyanophyceae</taxon>
        <taxon>Oscillatoriophycideae</taxon>
        <taxon>Oscillatoriales</taxon>
        <taxon>Microcoleaceae</taxon>
        <taxon>Trichodesmium</taxon>
    </lineage>
</organism>
<reference evidence="2" key="1">
    <citation type="submission" date="2006-06" db="EMBL/GenBank/DDBJ databases">
        <title>Complete sequence of Trichodesmium erythraeum IMS101.</title>
        <authorList>
            <consortium name="US DOE Joint Genome Institute"/>
            <person name="Copeland A."/>
            <person name="Lucas S."/>
            <person name="Lapidus A."/>
            <person name="Barry K."/>
            <person name="Detter J.C."/>
            <person name="Glavina del Rio T."/>
            <person name="Hammon N."/>
            <person name="Israni S."/>
            <person name="Dalin E."/>
            <person name="Tice H."/>
            <person name="Pitluck S."/>
            <person name="Kiss H."/>
            <person name="Munk A.C."/>
            <person name="Brettin T."/>
            <person name="Bruce D."/>
            <person name="Han C."/>
            <person name="Tapia R."/>
            <person name="Gilna P."/>
            <person name="Schmutz J."/>
            <person name="Larimer F."/>
            <person name="Land M."/>
            <person name="Hauser L."/>
            <person name="Kyrpides N."/>
            <person name="Kim E."/>
            <person name="Richardson P."/>
        </authorList>
    </citation>
    <scope>NUCLEOTIDE SEQUENCE [LARGE SCALE GENOMIC DNA]</scope>
    <source>
        <strain evidence="2">IMS101</strain>
    </source>
</reference>